<reference evidence="2" key="1">
    <citation type="journal article" date="2019" name="Sci. Rep.">
        <title>Draft genome of Tanacetum cinerariifolium, the natural source of mosquito coil.</title>
        <authorList>
            <person name="Yamashiro T."/>
            <person name="Shiraishi A."/>
            <person name="Satake H."/>
            <person name="Nakayama K."/>
        </authorList>
    </citation>
    <scope>NUCLEOTIDE SEQUENCE</scope>
</reference>
<comment type="caution">
    <text evidence="2">The sequence shown here is derived from an EMBL/GenBank/DDBJ whole genome shotgun (WGS) entry which is preliminary data.</text>
</comment>
<feature type="region of interest" description="Disordered" evidence="1">
    <location>
        <begin position="156"/>
        <end position="178"/>
    </location>
</feature>
<dbReference type="PANTHER" id="PTHR34665:SF4">
    <property type="entry name" value="DUF3741 DOMAIN-CONTAINING PROTEIN"/>
    <property type="match status" value="1"/>
</dbReference>
<organism evidence="2">
    <name type="scientific">Tanacetum cinerariifolium</name>
    <name type="common">Dalmatian daisy</name>
    <name type="synonym">Chrysanthemum cinerariifolium</name>
    <dbReference type="NCBI Taxonomy" id="118510"/>
    <lineage>
        <taxon>Eukaryota</taxon>
        <taxon>Viridiplantae</taxon>
        <taxon>Streptophyta</taxon>
        <taxon>Embryophyta</taxon>
        <taxon>Tracheophyta</taxon>
        <taxon>Spermatophyta</taxon>
        <taxon>Magnoliopsida</taxon>
        <taxon>eudicotyledons</taxon>
        <taxon>Gunneridae</taxon>
        <taxon>Pentapetalae</taxon>
        <taxon>asterids</taxon>
        <taxon>campanulids</taxon>
        <taxon>Asterales</taxon>
        <taxon>Asteraceae</taxon>
        <taxon>Asteroideae</taxon>
        <taxon>Anthemideae</taxon>
        <taxon>Anthemidinae</taxon>
        <taxon>Tanacetum</taxon>
    </lineage>
</organism>
<protein>
    <submittedName>
        <fullName evidence="2">Uncharacterized protein</fullName>
    </submittedName>
</protein>
<name>A0A6L2JLX9_TANCI</name>
<evidence type="ECO:0000313" key="2">
    <source>
        <dbReference type="EMBL" id="GEU38061.1"/>
    </source>
</evidence>
<sequence>MDQFAITRAAAWAWYERGSLLEHNLIRESDFKRKRDYTPRPSRYQLETMKQQQKETHEAPSCINSSFLGTGRHVEKSLLDRYEINRISKELDCYVGSSKVESIDGRDHGGRRTVSKETKSKIRSKKHNGFWMRHGLVCGSSSDDVVEHANLVSSKRRQRKEDVSKCRVTNPRPPIILG</sequence>
<gene>
    <name evidence="2" type="ORF">Tci_010039</name>
</gene>
<dbReference type="PANTHER" id="PTHR34665">
    <property type="entry name" value="DUF3741 DOMAIN-CONTAINING PROTEIN"/>
    <property type="match status" value="1"/>
</dbReference>
<accession>A0A6L2JLX9</accession>
<dbReference type="EMBL" id="BKCJ010001007">
    <property type="protein sequence ID" value="GEU38061.1"/>
    <property type="molecule type" value="Genomic_DNA"/>
</dbReference>
<proteinExistence type="predicted"/>
<dbReference type="AlphaFoldDB" id="A0A6L2JLX9"/>
<evidence type="ECO:0000256" key="1">
    <source>
        <dbReference type="SAM" id="MobiDB-lite"/>
    </source>
</evidence>